<sequence length="330" mass="34922">MKKLGKIIIILTYVSFVLTGVFMPLNFSFAQTGGATGSFDDPRCTPPQVIKDGKCVTPTSTPYQLLAPIKISQGQNLVNFDPGDNNALGRYLNIMIKLIIGLSAVMAVVMIVIGGMEYMTSELVSSKEAGKERIRDALLGLVIALGAYALLFTINPDLLSTDINIDPATIQVVLQEDRDGSPPSLSPFTGALPTGAVAGCQEGVVKSASTGIVACSNISGNIDQMVAAARQASLVIWAGGFRTAAQQTALRQQHCNGNVSDPRAPCNPPTAVPGTSRHESGLALDLTCNGTTIQSPSNACFIWLRNNASRYGFQNLIGGTEPWHWSTDGH</sequence>
<evidence type="ECO:0000313" key="4">
    <source>
        <dbReference type="Proteomes" id="UP000033998"/>
    </source>
</evidence>
<dbReference type="SUPFAM" id="SSF55166">
    <property type="entry name" value="Hedgehog/DD-peptidase"/>
    <property type="match status" value="1"/>
</dbReference>
<evidence type="ECO:0000259" key="2">
    <source>
        <dbReference type="Pfam" id="PF02557"/>
    </source>
</evidence>
<dbReference type="Pfam" id="PF18895">
    <property type="entry name" value="T4SS_pilin"/>
    <property type="match status" value="1"/>
</dbReference>
<dbReference type="AlphaFoldDB" id="A0A837HPI8"/>
<evidence type="ECO:0000313" key="3">
    <source>
        <dbReference type="EMBL" id="KKR02070.1"/>
    </source>
</evidence>
<dbReference type="Gene3D" id="3.30.1380.10">
    <property type="match status" value="1"/>
</dbReference>
<dbReference type="PANTHER" id="PTHR34385">
    <property type="entry name" value="D-ALANYL-D-ALANINE CARBOXYPEPTIDASE"/>
    <property type="match status" value="1"/>
</dbReference>
<organism evidence="3 4">
    <name type="scientific">Candidatus Nomurabacteria bacterium GW2011_GWD2_39_12</name>
    <dbReference type="NCBI Taxonomy" id="1618759"/>
    <lineage>
        <taxon>Bacteria</taxon>
        <taxon>Candidatus Nomuraibacteriota</taxon>
    </lineage>
</organism>
<keyword evidence="3" id="KW-0430">Lectin</keyword>
<feature type="transmembrane region" description="Helical" evidence="1">
    <location>
        <begin position="94"/>
        <end position="116"/>
    </location>
</feature>
<dbReference type="EMBL" id="LBWE01000003">
    <property type="protein sequence ID" value="KKR02070.1"/>
    <property type="molecule type" value="Genomic_DNA"/>
</dbReference>
<protein>
    <submittedName>
        <fullName evidence="3">Curculin domain protein (Mannose-binding) lectin</fullName>
    </submittedName>
</protein>
<comment type="caution">
    <text evidence="3">The sequence shown here is derived from an EMBL/GenBank/DDBJ whole genome shotgun (WGS) entry which is preliminary data.</text>
</comment>
<name>A0A837HPI8_9BACT</name>
<keyword evidence="1" id="KW-1133">Transmembrane helix</keyword>
<dbReference type="Proteomes" id="UP000033998">
    <property type="component" value="Unassembled WGS sequence"/>
</dbReference>
<dbReference type="InterPro" id="IPR043993">
    <property type="entry name" value="T4SS_pilin"/>
</dbReference>
<dbReference type="InterPro" id="IPR052179">
    <property type="entry name" value="DD-CPase-like"/>
</dbReference>
<keyword evidence="1" id="KW-0812">Transmembrane</keyword>
<dbReference type="CDD" id="cd14814">
    <property type="entry name" value="Peptidase_M15"/>
    <property type="match status" value="1"/>
</dbReference>
<gene>
    <name evidence="3" type="ORF">UT27_C0003G0027</name>
</gene>
<dbReference type="GO" id="GO:0008233">
    <property type="term" value="F:peptidase activity"/>
    <property type="evidence" value="ECO:0007669"/>
    <property type="project" value="InterPro"/>
</dbReference>
<dbReference type="PANTHER" id="PTHR34385:SF1">
    <property type="entry name" value="PEPTIDOGLYCAN L-ALANYL-D-GLUTAMATE ENDOPEPTIDASE CWLK"/>
    <property type="match status" value="1"/>
</dbReference>
<dbReference type="GO" id="GO:0006508">
    <property type="term" value="P:proteolysis"/>
    <property type="evidence" value="ECO:0007669"/>
    <property type="project" value="InterPro"/>
</dbReference>
<proteinExistence type="predicted"/>
<keyword evidence="1" id="KW-0472">Membrane</keyword>
<feature type="domain" description="D-alanyl-D-alanine carboxypeptidase-like core" evidence="2">
    <location>
        <begin position="218"/>
        <end position="326"/>
    </location>
</feature>
<dbReference type="InterPro" id="IPR009045">
    <property type="entry name" value="Zn_M74/Hedgehog-like"/>
</dbReference>
<evidence type="ECO:0000256" key="1">
    <source>
        <dbReference type="SAM" id="Phobius"/>
    </source>
</evidence>
<dbReference type="GO" id="GO:0030246">
    <property type="term" value="F:carbohydrate binding"/>
    <property type="evidence" value="ECO:0007669"/>
    <property type="project" value="UniProtKB-KW"/>
</dbReference>
<feature type="transmembrane region" description="Helical" evidence="1">
    <location>
        <begin position="137"/>
        <end position="154"/>
    </location>
</feature>
<dbReference type="Pfam" id="PF02557">
    <property type="entry name" value="VanY"/>
    <property type="match status" value="1"/>
</dbReference>
<accession>A0A837HPI8</accession>
<feature type="transmembrane region" description="Helical" evidence="1">
    <location>
        <begin position="7"/>
        <end position="27"/>
    </location>
</feature>
<reference evidence="3 4" key="1">
    <citation type="journal article" date="2015" name="Nature">
        <title>rRNA introns, odd ribosomes, and small enigmatic genomes across a large radiation of phyla.</title>
        <authorList>
            <person name="Brown C.T."/>
            <person name="Hug L.A."/>
            <person name="Thomas B.C."/>
            <person name="Sharon I."/>
            <person name="Castelle C.J."/>
            <person name="Singh A."/>
            <person name="Wilkins M.J."/>
            <person name="Williams K.H."/>
            <person name="Banfield J.F."/>
        </authorList>
    </citation>
    <scope>NUCLEOTIDE SEQUENCE [LARGE SCALE GENOMIC DNA]</scope>
</reference>
<dbReference type="InterPro" id="IPR003709">
    <property type="entry name" value="VanY-like_core_dom"/>
</dbReference>